<evidence type="ECO:0000256" key="3">
    <source>
        <dbReference type="ARBA" id="ARBA00022801"/>
    </source>
</evidence>
<dbReference type="OrthoDB" id="331699at2759"/>
<dbReference type="CDD" id="cd03442">
    <property type="entry name" value="BFIT_BACH"/>
    <property type="match status" value="2"/>
</dbReference>
<dbReference type="PANTHER" id="PTHR12655:SF0">
    <property type="entry name" value="ACYL-COENZYME A THIOESTERASE 9, MITOCHONDRIAL"/>
    <property type="match status" value="1"/>
</dbReference>
<evidence type="ECO:0000313" key="8">
    <source>
        <dbReference type="Proteomes" id="UP000799764"/>
    </source>
</evidence>
<evidence type="ECO:0000256" key="2">
    <source>
        <dbReference type="ARBA" id="ARBA00022737"/>
    </source>
</evidence>
<sequence>MAHLSRTTLRRVSRAAECNCARPFLARCSPVPATNRAFRTTSPSRTDGVFRELTAQRLQTPWVEALRKQQEESKSGAEKPATPSVPRERELTPKHMGDSYHKVVLPLAQDPWLLDTYLNSSGHIRLGTIFMDLDALSGVIAYKHTGDDVTTVTASCDRIVINHPLTEICDLELSGKVTYATGRSSMEITMQVAKAPQEGQPIKNEDVLIHCTMTMVALDPATKKPVNVNPLVVSSPKEKRLYDLGERNSKVRKQRKETALTKHTPNDLESDLIHAFWQKQLQYHDPYDELRKPDNAHFMDTTILRNATIMQPQNRNRHQFMIFGGFLLKQTFELAFTTAAAFAHARPTFVSLDPSTFQNPVPVGSILYMTATVVYTDPPLIGAPDEQFDAESEYTRVQVRVDSKVRDVEHGHSKPTGTFNYTFTVKKNIRVVPRTYQEFMLYLDARRRAEQVKETLQHESVGLSAQKAEQSVTE</sequence>
<dbReference type="PROSITE" id="PS51770">
    <property type="entry name" value="HOTDOG_ACOT"/>
    <property type="match status" value="2"/>
</dbReference>
<feature type="domain" description="HotDog ACOT-type" evidence="6">
    <location>
        <begin position="300"/>
        <end position="429"/>
    </location>
</feature>
<accession>A0A9P4PEW2</accession>
<name>A0A9P4PEW2_9PLEO</name>
<dbReference type="GO" id="GO:0047617">
    <property type="term" value="F:fatty acyl-CoA hydrolase activity"/>
    <property type="evidence" value="ECO:0007669"/>
    <property type="project" value="TreeGrafter"/>
</dbReference>
<evidence type="ECO:0000256" key="5">
    <source>
        <dbReference type="SAM" id="MobiDB-lite"/>
    </source>
</evidence>
<feature type="region of interest" description="Disordered" evidence="5">
    <location>
        <begin position="67"/>
        <end position="95"/>
    </location>
</feature>
<evidence type="ECO:0000313" key="7">
    <source>
        <dbReference type="EMBL" id="KAF2441686.1"/>
    </source>
</evidence>
<dbReference type="InterPro" id="IPR029069">
    <property type="entry name" value="HotDog_dom_sf"/>
</dbReference>
<feature type="domain" description="HotDog ACOT-type" evidence="6">
    <location>
        <begin position="103"/>
        <end position="221"/>
    </location>
</feature>
<comment type="caution">
    <text evidence="7">The sequence shown here is derived from an EMBL/GenBank/DDBJ whole genome shotgun (WGS) entry which is preliminary data.</text>
</comment>
<dbReference type="InterPro" id="IPR033120">
    <property type="entry name" value="HOTDOG_ACOT"/>
</dbReference>
<evidence type="ECO:0000259" key="6">
    <source>
        <dbReference type="PROSITE" id="PS51770"/>
    </source>
</evidence>
<protein>
    <submittedName>
        <fullName evidence="7">Thioesterase/thiol ester dehydrase-isomerase</fullName>
    </submittedName>
</protein>
<dbReference type="PANTHER" id="PTHR12655">
    <property type="entry name" value="ACYL-COA THIOESTERASE"/>
    <property type="match status" value="1"/>
</dbReference>
<keyword evidence="3" id="KW-0378">Hydrolase</keyword>
<dbReference type="GO" id="GO:0006637">
    <property type="term" value="P:acyl-CoA metabolic process"/>
    <property type="evidence" value="ECO:0007669"/>
    <property type="project" value="TreeGrafter"/>
</dbReference>
<dbReference type="FunFam" id="3.10.129.10:FF:000032">
    <property type="entry name" value="Acyl-CoA thioester hydrolase"/>
    <property type="match status" value="1"/>
</dbReference>
<gene>
    <name evidence="7" type="ORF">P171DRAFT_523640</name>
</gene>
<dbReference type="Gene3D" id="3.10.129.10">
    <property type="entry name" value="Hotdog Thioesterase"/>
    <property type="match status" value="2"/>
</dbReference>
<keyword evidence="8" id="KW-1185">Reference proteome</keyword>
<comment type="similarity">
    <text evidence="1">Belongs to the acyl coenzyme A hydrolase family.</text>
</comment>
<dbReference type="Proteomes" id="UP000799764">
    <property type="component" value="Unassembled WGS sequence"/>
</dbReference>
<dbReference type="EMBL" id="MU001505">
    <property type="protein sequence ID" value="KAF2441686.1"/>
    <property type="molecule type" value="Genomic_DNA"/>
</dbReference>
<dbReference type="SUPFAM" id="SSF54637">
    <property type="entry name" value="Thioesterase/thiol ester dehydrase-isomerase"/>
    <property type="match status" value="2"/>
</dbReference>
<dbReference type="GO" id="GO:0005739">
    <property type="term" value="C:mitochondrion"/>
    <property type="evidence" value="ECO:0007669"/>
    <property type="project" value="TreeGrafter"/>
</dbReference>
<organism evidence="7 8">
    <name type="scientific">Karstenula rhodostoma CBS 690.94</name>
    <dbReference type="NCBI Taxonomy" id="1392251"/>
    <lineage>
        <taxon>Eukaryota</taxon>
        <taxon>Fungi</taxon>
        <taxon>Dikarya</taxon>
        <taxon>Ascomycota</taxon>
        <taxon>Pezizomycotina</taxon>
        <taxon>Dothideomycetes</taxon>
        <taxon>Pleosporomycetidae</taxon>
        <taxon>Pleosporales</taxon>
        <taxon>Massarineae</taxon>
        <taxon>Didymosphaeriaceae</taxon>
        <taxon>Karstenula</taxon>
    </lineage>
</organism>
<keyword evidence="2" id="KW-0677">Repeat</keyword>
<evidence type="ECO:0000256" key="4">
    <source>
        <dbReference type="ARBA" id="ARBA00022946"/>
    </source>
</evidence>
<keyword evidence="4" id="KW-0809">Transit peptide</keyword>
<reference evidence="7" key="1">
    <citation type="journal article" date="2020" name="Stud. Mycol.">
        <title>101 Dothideomycetes genomes: a test case for predicting lifestyles and emergence of pathogens.</title>
        <authorList>
            <person name="Haridas S."/>
            <person name="Albert R."/>
            <person name="Binder M."/>
            <person name="Bloem J."/>
            <person name="Labutti K."/>
            <person name="Salamov A."/>
            <person name="Andreopoulos B."/>
            <person name="Baker S."/>
            <person name="Barry K."/>
            <person name="Bills G."/>
            <person name="Bluhm B."/>
            <person name="Cannon C."/>
            <person name="Castanera R."/>
            <person name="Culley D."/>
            <person name="Daum C."/>
            <person name="Ezra D."/>
            <person name="Gonzalez J."/>
            <person name="Henrissat B."/>
            <person name="Kuo A."/>
            <person name="Liang C."/>
            <person name="Lipzen A."/>
            <person name="Lutzoni F."/>
            <person name="Magnuson J."/>
            <person name="Mondo S."/>
            <person name="Nolan M."/>
            <person name="Ohm R."/>
            <person name="Pangilinan J."/>
            <person name="Park H.-J."/>
            <person name="Ramirez L."/>
            <person name="Alfaro M."/>
            <person name="Sun H."/>
            <person name="Tritt A."/>
            <person name="Yoshinaga Y."/>
            <person name="Zwiers L.-H."/>
            <person name="Turgeon B."/>
            <person name="Goodwin S."/>
            <person name="Spatafora J."/>
            <person name="Crous P."/>
            <person name="Grigoriev I."/>
        </authorList>
    </citation>
    <scope>NUCLEOTIDE SEQUENCE</scope>
    <source>
        <strain evidence="7">CBS 690.94</strain>
    </source>
</reference>
<feature type="compositionally biased region" description="Basic and acidic residues" evidence="5">
    <location>
        <begin position="86"/>
        <end position="95"/>
    </location>
</feature>
<proteinExistence type="inferred from homology"/>
<evidence type="ECO:0000256" key="1">
    <source>
        <dbReference type="ARBA" id="ARBA00010458"/>
    </source>
</evidence>
<dbReference type="FunFam" id="3.10.129.10:FF:000038">
    <property type="entry name" value="Acyl-CoA thioester hydrolase"/>
    <property type="match status" value="1"/>
</dbReference>
<feature type="compositionally biased region" description="Basic and acidic residues" evidence="5">
    <location>
        <begin position="67"/>
        <end position="77"/>
    </location>
</feature>
<dbReference type="AlphaFoldDB" id="A0A9P4PEW2"/>